<evidence type="ECO:0000256" key="1">
    <source>
        <dbReference type="ARBA" id="ARBA00022553"/>
    </source>
</evidence>
<dbReference type="Proteomes" id="UP001562357">
    <property type="component" value="Unassembled WGS sequence"/>
</dbReference>
<dbReference type="EMBL" id="BAAFGZ010000116">
    <property type="protein sequence ID" value="GAB0135222.1"/>
    <property type="molecule type" value="Genomic_DNA"/>
</dbReference>
<organism evidence="5 6">
    <name type="scientific">Epichloe bromicola</name>
    <dbReference type="NCBI Taxonomy" id="79588"/>
    <lineage>
        <taxon>Eukaryota</taxon>
        <taxon>Fungi</taxon>
        <taxon>Dikarya</taxon>
        <taxon>Ascomycota</taxon>
        <taxon>Pezizomycotina</taxon>
        <taxon>Sordariomycetes</taxon>
        <taxon>Hypocreomycetidae</taxon>
        <taxon>Hypocreales</taxon>
        <taxon>Clavicipitaceae</taxon>
        <taxon>Epichloe</taxon>
    </lineage>
</organism>
<accession>A0ABQ0CP54</accession>
<feature type="domain" description="SAP" evidence="4">
    <location>
        <begin position="4"/>
        <end position="38"/>
    </location>
</feature>
<dbReference type="PROSITE" id="PS50800">
    <property type="entry name" value="SAP"/>
    <property type="match status" value="1"/>
</dbReference>
<dbReference type="Pfam" id="PF02037">
    <property type="entry name" value="SAP"/>
    <property type="match status" value="1"/>
</dbReference>
<dbReference type="Gene3D" id="1.10.720.30">
    <property type="entry name" value="SAP domain"/>
    <property type="match status" value="1"/>
</dbReference>
<dbReference type="InterPro" id="IPR003034">
    <property type="entry name" value="SAP_dom"/>
</dbReference>
<evidence type="ECO:0000256" key="3">
    <source>
        <dbReference type="SAM" id="MobiDB-lite"/>
    </source>
</evidence>
<name>A0ABQ0CP54_9HYPO</name>
<comment type="caution">
    <text evidence="5">The sequence shown here is derived from an EMBL/GenBank/DDBJ whole genome shotgun (WGS) entry which is preliminary data.</text>
</comment>
<dbReference type="InterPro" id="IPR040746">
    <property type="entry name" value="THO1_MOS11_C"/>
</dbReference>
<feature type="compositionally biased region" description="Basic and acidic residues" evidence="3">
    <location>
        <begin position="183"/>
        <end position="200"/>
    </location>
</feature>
<protein>
    <recommendedName>
        <fullName evidence="4">SAP domain-containing protein</fullName>
    </recommendedName>
</protein>
<evidence type="ECO:0000259" key="4">
    <source>
        <dbReference type="PROSITE" id="PS50800"/>
    </source>
</evidence>
<evidence type="ECO:0000313" key="6">
    <source>
        <dbReference type="Proteomes" id="UP001562357"/>
    </source>
</evidence>
<comment type="similarity">
    <text evidence="2">Belongs to the SAP domain-containing ribonucleoprotein family.</text>
</comment>
<dbReference type="SUPFAM" id="SSF68906">
    <property type="entry name" value="SAP domain"/>
    <property type="match status" value="1"/>
</dbReference>
<evidence type="ECO:0000256" key="2">
    <source>
        <dbReference type="ARBA" id="ARBA00046328"/>
    </source>
</evidence>
<feature type="compositionally biased region" description="Basic and acidic residues" evidence="3">
    <location>
        <begin position="127"/>
        <end position="163"/>
    </location>
</feature>
<sequence>MTDYNALKVPDLKTMLGQRKLVQTGNKQALIARLQEDDEKNAPGSADEKPGAKEITYSDDEAPVSKPTVEEDALAVPESKPEEASASEEAAVPAGGGDGSAAETTEPAAPAPAPSFAMGLASTAAEEEAKKRAERAKRFGMEEDVEARQRADRAKRFGLDQKEIASGLDSALPERPLKRGRGRGIEGDGTRPGKRQSLDRRGRHGRGPRTGGNSNESNKERGSGTLDDASERAKAEKRAARFATS</sequence>
<reference evidence="6" key="1">
    <citation type="submission" date="2024-06" db="EMBL/GenBank/DDBJ databases">
        <title>Draft Genome Sequences of Epichloe bromicola Strains Isolated from Elymus ciliaris.</title>
        <authorList>
            <consortium name="Epichloe bromicola genome sequencing consortium"/>
            <person name="Miura A."/>
            <person name="Imano S."/>
            <person name="Ashida A."/>
            <person name="Sato I."/>
            <person name="Chiba S."/>
            <person name="Tanaka A."/>
            <person name="Camagna M."/>
            <person name="Takemoto D."/>
        </authorList>
    </citation>
    <scope>NUCLEOTIDE SEQUENCE [LARGE SCALE GENOMIC DNA]</scope>
    <source>
        <strain evidence="6">DP</strain>
    </source>
</reference>
<proteinExistence type="inferred from homology"/>
<keyword evidence="1" id="KW-0597">Phosphoprotein</keyword>
<dbReference type="Pfam" id="PF18592">
    <property type="entry name" value="Tho1_MOS11_C"/>
    <property type="match status" value="1"/>
</dbReference>
<keyword evidence="6" id="KW-1185">Reference proteome</keyword>
<feature type="compositionally biased region" description="Basic and acidic residues" evidence="3">
    <location>
        <begin position="229"/>
        <end position="239"/>
    </location>
</feature>
<evidence type="ECO:0000313" key="5">
    <source>
        <dbReference type="EMBL" id="GAB0135222.1"/>
    </source>
</evidence>
<dbReference type="PANTHER" id="PTHR46551">
    <property type="entry name" value="SAP DOMAIN-CONTAINING RIBONUCLEOPROTEIN"/>
    <property type="match status" value="1"/>
</dbReference>
<dbReference type="InterPro" id="IPR052240">
    <property type="entry name" value="SAP_domain_ribonucleoprotein"/>
</dbReference>
<dbReference type="SMART" id="SM00513">
    <property type="entry name" value="SAP"/>
    <property type="match status" value="1"/>
</dbReference>
<gene>
    <name evidence="5" type="primary">g3568</name>
    <name evidence="5" type="ORF">EsDP_00003568</name>
</gene>
<dbReference type="PANTHER" id="PTHR46551:SF1">
    <property type="entry name" value="SAP DOMAIN-CONTAINING RIBONUCLEOPROTEIN"/>
    <property type="match status" value="1"/>
</dbReference>
<dbReference type="InterPro" id="IPR036361">
    <property type="entry name" value="SAP_dom_sf"/>
</dbReference>
<feature type="region of interest" description="Disordered" evidence="3">
    <location>
        <begin position="32"/>
        <end position="245"/>
    </location>
</feature>